<keyword evidence="2" id="KW-1185">Reference proteome</keyword>
<reference evidence="1 2" key="1">
    <citation type="submission" date="2024-11" db="EMBL/GenBank/DDBJ databases">
        <title>Adaptive evolution of stress response genes in parasites aligns with host niche diversity.</title>
        <authorList>
            <person name="Hahn C."/>
            <person name="Resl P."/>
        </authorList>
    </citation>
    <scope>NUCLEOTIDE SEQUENCE [LARGE SCALE GENOMIC DNA]</scope>
    <source>
        <strain evidence="1">EGGRZ-B1_66</strain>
        <tissue evidence="1">Body</tissue>
    </source>
</reference>
<dbReference type="Proteomes" id="UP001626550">
    <property type="component" value="Unassembled WGS sequence"/>
</dbReference>
<evidence type="ECO:0000313" key="2">
    <source>
        <dbReference type="Proteomes" id="UP001626550"/>
    </source>
</evidence>
<dbReference type="AlphaFoldDB" id="A0ABD2PPR7"/>
<accession>A0ABD2PPR7</accession>
<comment type="caution">
    <text evidence="1">The sequence shown here is derived from an EMBL/GenBank/DDBJ whole genome shotgun (WGS) entry which is preliminary data.</text>
</comment>
<protein>
    <submittedName>
        <fullName evidence="1">Uncharacterized protein</fullName>
    </submittedName>
</protein>
<dbReference type="EMBL" id="JBJKFK010004584">
    <property type="protein sequence ID" value="KAL3308872.1"/>
    <property type="molecule type" value="Genomic_DNA"/>
</dbReference>
<name>A0ABD2PPR7_9PLAT</name>
<sequence length="355" mass="41778">MEEFKKKLKIAFEADDEEEIGNVLFSDNEGEIICYDRMGVHLIECYSLQICTIIKRVTNLETVDKIIETLVLGFAYEYKGDLEKLKMVYEALAAHGKSCHIEDSTQFHYFVIASLRLLKASYSNDPVCDAKLKELMNTICSKRFLINDESLLSDWLGHRLNITIEQLFGINFNITMRFLAYHLEFLVNYLPLEKLFFTKPDRLFVQSFNSTIVKYSKVDSRRSYYKLISQLNTRLYIDNEYISWENTLAQTPEIKFYMLRGEYESSEVFCDVGNLRSVTNHWIERLQSGFANFAQLLRPVGYRMEDVVEDHFRIMKQFDLYNEIFFEPLHALKLVHDSEPKPFEPHNGPCFRIPD</sequence>
<proteinExistence type="predicted"/>
<evidence type="ECO:0000313" key="1">
    <source>
        <dbReference type="EMBL" id="KAL3308872.1"/>
    </source>
</evidence>
<organism evidence="1 2">
    <name type="scientific">Cichlidogyrus casuarinus</name>
    <dbReference type="NCBI Taxonomy" id="1844966"/>
    <lineage>
        <taxon>Eukaryota</taxon>
        <taxon>Metazoa</taxon>
        <taxon>Spiralia</taxon>
        <taxon>Lophotrochozoa</taxon>
        <taxon>Platyhelminthes</taxon>
        <taxon>Monogenea</taxon>
        <taxon>Monopisthocotylea</taxon>
        <taxon>Dactylogyridea</taxon>
        <taxon>Ancyrocephalidae</taxon>
        <taxon>Cichlidogyrus</taxon>
    </lineage>
</organism>
<gene>
    <name evidence="1" type="ORF">Ciccas_012590</name>
</gene>